<dbReference type="PANTHER" id="PTHR42852">
    <property type="entry name" value="THIOL:DISULFIDE INTERCHANGE PROTEIN DSBE"/>
    <property type="match status" value="1"/>
</dbReference>
<evidence type="ECO:0000259" key="1">
    <source>
        <dbReference type="PROSITE" id="PS51352"/>
    </source>
</evidence>
<reference evidence="2 3" key="1">
    <citation type="submission" date="2019-03" db="EMBL/GenBank/DDBJ databases">
        <title>Genomic Encyclopedia of Type Strains, Phase IV (KMG-IV): sequencing the most valuable type-strain genomes for metagenomic binning, comparative biology and taxonomic classification.</title>
        <authorList>
            <person name="Goeker M."/>
        </authorList>
    </citation>
    <scope>NUCLEOTIDE SEQUENCE [LARGE SCALE GENOMIC DNA]</scope>
    <source>
        <strain evidence="2 3">DSM 24591</strain>
    </source>
</reference>
<dbReference type="InterPro" id="IPR036249">
    <property type="entry name" value="Thioredoxin-like_sf"/>
</dbReference>
<dbReference type="Pfam" id="PF00578">
    <property type="entry name" value="AhpC-TSA"/>
    <property type="match status" value="1"/>
</dbReference>
<dbReference type="PANTHER" id="PTHR42852:SF13">
    <property type="entry name" value="PROTEIN DIPZ"/>
    <property type="match status" value="1"/>
</dbReference>
<dbReference type="GO" id="GO:0016209">
    <property type="term" value="F:antioxidant activity"/>
    <property type="evidence" value="ECO:0007669"/>
    <property type="project" value="InterPro"/>
</dbReference>
<dbReference type="InterPro" id="IPR050553">
    <property type="entry name" value="Thioredoxin_ResA/DsbE_sf"/>
</dbReference>
<keyword evidence="3" id="KW-1185">Reference proteome</keyword>
<dbReference type="InterPro" id="IPR000866">
    <property type="entry name" value="AhpC/TSA"/>
</dbReference>
<feature type="domain" description="Thioredoxin" evidence="1">
    <location>
        <begin position="2"/>
        <end position="155"/>
    </location>
</feature>
<gene>
    <name evidence="2" type="ORF">EDC26_102278</name>
</gene>
<sequence length="160" mass="17320">MNPLLQAAPSWSVSQWLNASSPITLDSLRGKVTVLHAFQMLCPACVSHGIPQAKAIYQAFPQDKVAVIGLHTVFEHHAAMTPVALEAFAHEYRLGFPIGIDQAGPDGLIPLTMRAYSMEGTPTLILIDKAGYIRLHHFGKLDDIRVGAVIGQLLTEPAES</sequence>
<protein>
    <submittedName>
        <fullName evidence="2">Peroxiredoxin</fullName>
    </submittedName>
</protein>
<dbReference type="InterPro" id="IPR013766">
    <property type="entry name" value="Thioredoxin_domain"/>
</dbReference>
<dbReference type="GO" id="GO:0016491">
    <property type="term" value="F:oxidoreductase activity"/>
    <property type="evidence" value="ECO:0007669"/>
    <property type="project" value="InterPro"/>
</dbReference>
<comment type="caution">
    <text evidence="2">The sequence shown here is derived from an EMBL/GenBank/DDBJ whole genome shotgun (WGS) entry which is preliminary data.</text>
</comment>
<dbReference type="RefSeq" id="WP_132579907.1">
    <property type="nucleotide sequence ID" value="NZ_SMAJ01000002.1"/>
</dbReference>
<evidence type="ECO:0000313" key="2">
    <source>
        <dbReference type="EMBL" id="TCT10321.1"/>
    </source>
</evidence>
<name>A0A4R3M9R2_9BURK</name>
<evidence type="ECO:0000313" key="3">
    <source>
        <dbReference type="Proteomes" id="UP000295525"/>
    </source>
</evidence>
<organism evidence="2 3">
    <name type="scientific">Paralcaligenes ureilyticus</name>
    <dbReference type="NCBI Taxonomy" id="627131"/>
    <lineage>
        <taxon>Bacteria</taxon>
        <taxon>Pseudomonadati</taxon>
        <taxon>Pseudomonadota</taxon>
        <taxon>Betaproteobacteria</taxon>
        <taxon>Burkholderiales</taxon>
        <taxon>Alcaligenaceae</taxon>
        <taxon>Paralcaligenes</taxon>
    </lineage>
</organism>
<dbReference type="SUPFAM" id="SSF52833">
    <property type="entry name" value="Thioredoxin-like"/>
    <property type="match status" value="1"/>
</dbReference>
<dbReference type="OrthoDB" id="9811352at2"/>
<accession>A0A4R3M9R2</accession>
<proteinExistence type="predicted"/>
<dbReference type="EMBL" id="SMAJ01000002">
    <property type="protein sequence ID" value="TCT10321.1"/>
    <property type="molecule type" value="Genomic_DNA"/>
</dbReference>
<dbReference type="Gene3D" id="3.40.30.10">
    <property type="entry name" value="Glutaredoxin"/>
    <property type="match status" value="1"/>
</dbReference>
<dbReference type="PROSITE" id="PS51352">
    <property type="entry name" value="THIOREDOXIN_2"/>
    <property type="match status" value="1"/>
</dbReference>
<dbReference type="AlphaFoldDB" id="A0A4R3M9R2"/>
<dbReference type="Proteomes" id="UP000295525">
    <property type="component" value="Unassembled WGS sequence"/>
</dbReference>